<protein>
    <submittedName>
        <fullName evidence="1">Uncharacterized protein</fullName>
    </submittedName>
</protein>
<organism evidence="1 2">
    <name type="scientific">Sistotremastrum suecicum HHB10207 ss-3</name>
    <dbReference type="NCBI Taxonomy" id="1314776"/>
    <lineage>
        <taxon>Eukaryota</taxon>
        <taxon>Fungi</taxon>
        <taxon>Dikarya</taxon>
        <taxon>Basidiomycota</taxon>
        <taxon>Agaricomycotina</taxon>
        <taxon>Agaricomycetes</taxon>
        <taxon>Sistotremastrales</taxon>
        <taxon>Sistotremastraceae</taxon>
        <taxon>Sistotremastrum</taxon>
    </lineage>
</organism>
<dbReference type="EMBL" id="KV428189">
    <property type="protein sequence ID" value="KZT34303.1"/>
    <property type="molecule type" value="Genomic_DNA"/>
</dbReference>
<dbReference type="SUPFAM" id="SSF54791">
    <property type="entry name" value="Eukaryotic type KH-domain (KH-domain type I)"/>
    <property type="match status" value="1"/>
</dbReference>
<accession>A0A165ZHD6</accession>
<reference evidence="1 2" key="1">
    <citation type="journal article" date="2016" name="Mol. Biol. Evol.">
        <title>Comparative Genomics of Early-Diverging Mushroom-Forming Fungi Provides Insights into the Origins of Lignocellulose Decay Capabilities.</title>
        <authorList>
            <person name="Nagy L.G."/>
            <person name="Riley R."/>
            <person name="Tritt A."/>
            <person name="Adam C."/>
            <person name="Daum C."/>
            <person name="Floudas D."/>
            <person name="Sun H."/>
            <person name="Yadav J.S."/>
            <person name="Pangilinan J."/>
            <person name="Larsson K.H."/>
            <person name="Matsuura K."/>
            <person name="Barry K."/>
            <person name="Labutti K."/>
            <person name="Kuo R."/>
            <person name="Ohm R.A."/>
            <person name="Bhattacharya S.S."/>
            <person name="Shirouzu T."/>
            <person name="Yoshinaga Y."/>
            <person name="Martin F.M."/>
            <person name="Grigoriev I.V."/>
            <person name="Hibbett D.S."/>
        </authorList>
    </citation>
    <scope>NUCLEOTIDE SEQUENCE [LARGE SCALE GENOMIC DNA]</scope>
    <source>
        <strain evidence="1 2">HHB10207 ss-3</strain>
    </source>
</reference>
<dbReference type="AlphaFoldDB" id="A0A165ZHD6"/>
<gene>
    <name evidence="1" type="ORF">SISSUDRAFT_295828</name>
</gene>
<evidence type="ECO:0000313" key="1">
    <source>
        <dbReference type="EMBL" id="KZT34303.1"/>
    </source>
</evidence>
<proteinExistence type="predicted"/>
<sequence length="178" mass="19946">MPLDSDVWDPNGTLWQIRRNVEEPGEGVCVWRLTGPVESDLRAIDQLINASVAAASHLGFLTVPENNRTRLASLEEETIESLCSETGTDIHVPQTDDLWHCTAVILGPREALNMAKLRILNICNRPGAVERTFFSACCSIRGRAGRLLLEAGHTSIFRGYRYIMIRRPPIVRCSRCFL</sequence>
<name>A0A165ZHD6_9AGAM</name>
<keyword evidence="2" id="KW-1185">Reference proteome</keyword>
<evidence type="ECO:0000313" key="2">
    <source>
        <dbReference type="Proteomes" id="UP000076798"/>
    </source>
</evidence>
<dbReference type="InterPro" id="IPR036612">
    <property type="entry name" value="KH_dom_type_1_sf"/>
</dbReference>
<dbReference type="Proteomes" id="UP000076798">
    <property type="component" value="Unassembled WGS sequence"/>
</dbReference>
<dbReference type="GO" id="GO:0003723">
    <property type="term" value="F:RNA binding"/>
    <property type="evidence" value="ECO:0007669"/>
    <property type="project" value="InterPro"/>
</dbReference>